<proteinExistence type="predicted"/>
<feature type="domain" description="Microcin J25-processing protein McjB C-terminal" evidence="1">
    <location>
        <begin position="40"/>
        <end position="151"/>
    </location>
</feature>
<evidence type="ECO:0000313" key="3">
    <source>
        <dbReference type="Proteomes" id="UP001416858"/>
    </source>
</evidence>
<comment type="caution">
    <text evidence="2">The sequence shown here is derived from an EMBL/GenBank/DDBJ whole genome shotgun (WGS) entry which is preliminary data.</text>
</comment>
<dbReference type="Proteomes" id="UP001416858">
    <property type="component" value="Unassembled WGS sequence"/>
</dbReference>
<sequence length="162" mass="18387">MKARLAASTNRVHQNDCRFGVRFFRIPPDRRKLLLQAIFWLVADGVSLRLFPTRTLRASYRRQCRPINRGRVDAKSVARAVAIASDYVPYHTCLTRALVVSRLLQHHRLPSRMQIGVARIDGEFRAHAWVESDGGVVIGRTSDLERFVPLQKNGNVIAQCVA</sequence>
<protein>
    <recommendedName>
        <fullName evidence="1">Microcin J25-processing protein McjB C-terminal domain-containing protein</fullName>
    </recommendedName>
</protein>
<dbReference type="NCBIfam" id="NF033537">
    <property type="entry name" value="lasso_biosyn_B2"/>
    <property type="match status" value="1"/>
</dbReference>
<name>A0ABP9VU15_9BACT</name>
<evidence type="ECO:0000259" key="1">
    <source>
        <dbReference type="Pfam" id="PF13471"/>
    </source>
</evidence>
<keyword evidence="3" id="KW-1185">Reference proteome</keyword>
<dbReference type="Pfam" id="PF13471">
    <property type="entry name" value="Transglut_core3"/>
    <property type="match status" value="1"/>
</dbReference>
<evidence type="ECO:0000313" key="2">
    <source>
        <dbReference type="EMBL" id="GAA5507262.1"/>
    </source>
</evidence>
<accession>A0ABP9VU15</accession>
<gene>
    <name evidence="2" type="ORF">Rcae01_02717</name>
</gene>
<dbReference type="InterPro" id="IPR053521">
    <property type="entry name" value="McjB-like"/>
</dbReference>
<organism evidence="2 3">
    <name type="scientific">Novipirellula caenicola</name>
    <dbReference type="NCBI Taxonomy" id="1536901"/>
    <lineage>
        <taxon>Bacteria</taxon>
        <taxon>Pseudomonadati</taxon>
        <taxon>Planctomycetota</taxon>
        <taxon>Planctomycetia</taxon>
        <taxon>Pirellulales</taxon>
        <taxon>Pirellulaceae</taxon>
        <taxon>Novipirellula</taxon>
    </lineage>
</organism>
<reference evidence="2 3" key="1">
    <citation type="submission" date="2024-02" db="EMBL/GenBank/DDBJ databases">
        <title>Rhodopirellula caenicola NBRC 110016.</title>
        <authorList>
            <person name="Ichikawa N."/>
            <person name="Katano-Makiyama Y."/>
            <person name="Hidaka K."/>
        </authorList>
    </citation>
    <scope>NUCLEOTIDE SEQUENCE [LARGE SCALE GENOMIC DNA]</scope>
    <source>
        <strain evidence="2 3">NBRC 110016</strain>
    </source>
</reference>
<dbReference type="InterPro" id="IPR032708">
    <property type="entry name" value="McjB_C"/>
</dbReference>
<dbReference type="EMBL" id="BAABRO010000005">
    <property type="protein sequence ID" value="GAA5507262.1"/>
    <property type="molecule type" value="Genomic_DNA"/>
</dbReference>